<protein>
    <submittedName>
        <fullName evidence="3">Triacylglycerol lipase</fullName>
    </submittedName>
</protein>
<dbReference type="SUPFAM" id="SSF53474">
    <property type="entry name" value="alpha/beta-Hydrolases"/>
    <property type="match status" value="1"/>
</dbReference>
<evidence type="ECO:0000313" key="3">
    <source>
        <dbReference type="EMBL" id="GAB95895.1"/>
    </source>
</evidence>
<name>K6W9M6_9MICO</name>
<reference evidence="3 4" key="1">
    <citation type="submission" date="2012-08" db="EMBL/GenBank/DDBJ databases">
        <title>Whole genome shotgun sequence of Kineosphaera limosa NBRC 100340.</title>
        <authorList>
            <person name="Yoshida I."/>
            <person name="Isaki S."/>
            <person name="Hosoyama A."/>
            <person name="Tsuchikane K."/>
            <person name="Katsumata H."/>
            <person name="Ando Y."/>
            <person name="Ohji S."/>
            <person name="Hamada M."/>
            <person name="Tamura T."/>
            <person name="Yamazoe A."/>
            <person name="Yamazaki S."/>
            <person name="Fujita N."/>
        </authorList>
    </citation>
    <scope>NUCLEOTIDE SEQUENCE [LARGE SCALE GENOMIC DNA]</scope>
    <source>
        <strain evidence="3 4">NBRC 100340</strain>
    </source>
</reference>
<sequence length="279" mass="28306">MSGGPVVLLHGTNDTSATLRPLGEALVAAGRSVVYLDYGRHIGSIRGRFVGGGGLAPLAASTQEVVAALDELAREGAGALDLVGHSQGGLHALAAARLRPGLVDHVVTLSAPLWGARPLGRWSAALHTPGIRHALDAVLGPSARTMVPGRESAAVRELPGGAEAPGAEAPDEVASSGVGEPTVASESKAAEGAAAEAAGGSVHSPDRPWLPQAIPGIRHLTLVSDEDPMLAPPPGAVHDPALNVVRLQALHPGHQVRHEQLPTDPAVIELIVKALTPAH</sequence>
<feature type="compositionally biased region" description="Low complexity" evidence="1">
    <location>
        <begin position="184"/>
        <end position="201"/>
    </location>
</feature>
<gene>
    <name evidence="3" type="primary">lip</name>
    <name evidence="3" type="ORF">KILIM_029_00040</name>
</gene>
<dbReference type="Proteomes" id="UP000008366">
    <property type="component" value="Unassembled WGS sequence"/>
</dbReference>
<dbReference type="RefSeq" id="WP_006592427.1">
    <property type="nucleotide sequence ID" value="NZ_BAHD01000029.1"/>
</dbReference>
<dbReference type="EMBL" id="BAHD01000029">
    <property type="protein sequence ID" value="GAB95895.1"/>
    <property type="molecule type" value="Genomic_DNA"/>
</dbReference>
<dbReference type="InterPro" id="IPR022742">
    <property type="entry name" value="Hydrolase_4"/>
</dbReference>
<dbReference type="Gene3D" id="3.40.50.1820">
    <property type="entry name" value="alpha/beta hydrolase"/>
    <property type="match status" value="1"/>
</dbReference>
<feature type="domain" description="Serine aminopeptidase S33" evidence="2">
    <location>
        <begin position="6"/>
        <end position="122"/>
    </location>
</feature>
<dbReference type="Pfam" id="PF12146">
    <property type="entry name" value="Hydrolase_4"/>
    <property type="match status" value="1"/>
</dbReference>
<dbReference type="STRING" id="1184609.KILIM_029_00040"/>
<organism evidence="3 4">
    <name type="scientific">Kineosphaera limosa NBRC 100340</name>
    <dbReference type="NCBI Taxonomy" id="1184609"/>
    <lineage>
        <taxon>Bacteria</taxon>
        <taxon>Bacillati</taxon>
        <taxon>Actinomycetota</taxon>
        <taxon>Actinomycetes</taxon>
        <taxon>Micrococcales</taxon>
        <taxon>Dermatophilaceae</taxon>
        <taxon>Kineosphaera</taxon>
    </lineage>
</organism>
<feature type="region of interest" description="Disordered" evidence="1">
    <location>
        <begin position="160"/>
        <end position="208"/>
    </location>
</feature>
<accession>K6W9M6</accession>
<dbReference type="eggNOG" id="COG1075">
    <property type="taxonomic scope" value="Bacteria"/>
</dbReference>
<keyword evidence="4" id="KW-1185">Reference proteome</keyword>
<proteinExistence type="predicted"/>
<dbReference type="AlphaFoldDB" id="K6W9M6"/>
<evidence type="ECO:0000259" key="2">
    <source>
        <dbReference type="Pfam" id="PF12146"/>
    </source>
</evidence>
<evidence type="ECO:0000256" key="1">
    <source>
        <dbReference type="SAM" id="MobiDB-lite"/>
    </source>
</evidence>
<dbReference type="OrthoDB" id="9770427at2"/>
<comment type="caution">
    <text evidence="3">The sequence shown here is derived from an EMBL/GenBank/DDBJ whole genome shotgun (WGS) entry which is preliminary data.</text>
</comment>
<dbReference type="InterPro" id="IPR029058">
    <property type="entry name" value="AB_hydrolase_fold"/>
</dbReference>
<evidence type="ECO:0000313" key="4">
    <source>
        <dbReference type="Proteomes" id="UP000008366"/>
    </source>
</evidence>
<feature type="compositionally biased region" description="Low complexity" evidence="1">
    <location>
        <begin position="160"/>
        <end position="174"/>
    </location>
</feature>